<evidence type="ECO:0000256" key="2">
    <source>
        <dbReference type="ARBA" id="ARBA00023125"/>
    </source>
</evidence>
<proteinExistence type="predicted"/>
<dbReference type="Proteomes" id="UP000249061">
    <property type="component" value="Unassembled WGS sequence"/>
</dbReference>
<comment type="caution">
    <text evidence="7">The sequence shown here is derived from an EMBL/GenBank/DDBJ whole genome shotgun (WGS) entry which is preliminary data.</text>
</comment>
<dbReference type="PANTHER" id="PTHR30055">
    <property type="entry name" value="HTH-TYPE TRANSCRIPTIONAL REGULATOR RUTR"/>
    <property type="match status" value="1"/>
</dbReference>
<keyword evidence="3" id="KW-0804">Transcription</keyword>
<dbReference type="AlphaFoldDB" id="A0A2W5SZR8"/>
<evidence type="ECO:0000256" key="5">
    <source>
        <dbReference type="SAM" id="MobiDB-lite"/>
    </source>
</evidence>
<feature type="DNA-binding region" description="H-T-H motif" evidence="4">
    <location>
        <begin position="40"/>
        <end position="59"/>
    </location>
</feature>
<sequence length="242" mass="26989">MTRGLLTRVTVARIADPNARSSLIAAARREFVKNGLMRARVEDITAACGLSKGAFYLHFESKEALFRSLVTELMEHVTVHANSRDEAYRTEMSGKRINGISWGNAVAAVDRREDLALLELLWEWRDVCAVLLRGSSGTEFEGVLWELIDAQVARVSRECGALMKARLIRDDVPGDLLGHMVVGTYMMMARKLVDLPEKPDFTPWVGALQAVLTEGLSPRRMPAAAKKKSEPKKKTVSPRKKR</sequence>
<dbReference type="GO" id="GO:0003700">
    <property type="term" value="F:DNA-binding transcription factor activity"/>
    <property type="evidence" value="ECO:0007669"/>
    <property type="project" value="TreeGrafter"/>
</dbReference>
<feature type="region of interest" description="Disordered" evidence="5">
    <location>
        <begin position="218"/>
        <end position="242"/>
    </location>
</feature>
<dbReference type="PANTHER" id="PTHR30055:SF234">
    <property type="entry name" value="HTH-TYPE TRANSCRIPTIONAL REGULATOR BETI"/>
    <property type="match status" value="1"/>
</dbReference>
<dbReference type="Gene3D" id="1.10.357.10">
    <property type="entry name" value="Tetracycline Repressor, domain 2"/>
    <property type="match status" value="1"/>
</dbReference>
<dbReference type="SUPFAM" id="SSF46689">
    <property type="entry name" value="Homeodomain-like"/>
    <property type="match status" value="1"/>
</dbReference>
<feature type="domain" description="HTH tetR-type" evidence="6">
    <location>
        <begin position="17"/>
        <end position="77"/>
    </location>
</feature>
<evidence type="ECO:0000259" key="6">
    <source>
        <dbReference type="PROSITE" id="PS50977"/>
    </source>
</evidence>
<reference evidence="7 8" key="1">
    <citation type="submission" date="2017-08" db="EMBL/GenBank/DDBJ databases">
        <title>Infants hospitalized years apart are colonized by the same room-sourced microbial strains.</title>
        <authorList>
            <person name="Brooks B."/>
            <person name="Olm M.R."/>
            <person name="Firek B.A."/>
            <person name="Baker R."/>
            <person name="Thomas B.C."/>
            <person name="Morowitz M.J."/>
            <person name="Banfield J.F."/>
        </authorList>
    </citation>
    <scope>NUCLEOTIDE SEQUENCE [LARGE SCALE GENOMIC DNA]</scope>
    <source>
        <strain evidence="7">S2_003_000_R2_14</strain>
    </source>
</reference>
<evidence type="ECO:0000256" key="4">
    <source>
        <dbReference type="PROSITE-ProRule" id="PRU00335"/>
    </source>
</evidence>
<feature type="compositionally biased region" description="Basic residues" evidence="5">
    <location>
        <begin position="225"/>
        <end position="242"/>
    </location>
</feature>
<organism evidence="7 8">
    <name type="scientific">Archangium gephyra</name>
    <dbReference type="NCBI Taxonomy" id="48"/>
    <lineage>
        <taxon>Bacteria</taxon>
        <taxon>Pseudomonadati</taxon>
        <taxon>Myxococcota</taxon>
        <taxon>Myxococcia</taxon>
        <taxon>Myxococcales</taxon>
        <taxon>Cystobacterineae</taxon>
        <taxon>Archangiaceae</taxon>
        <taxon>Archangium</taxon>
    </lineage>
</organism>
<keyword evidence="2 4" id="KW-0238">DNA-binding</keyword>
<name>A0A2W5SZR8_9BACT</name>
<evidence type="ECO:0000313" key="7">
    <source>
        <dbReference type="EMBL" id="PZR06063.1"/>
    </source>
</evidence>
<evidence type="ECO:0000256" key="3">
    <source>
        <dbReference type="ARBA" id="ARBA00023163"/>
    </source>
</evidence>
<dbReference type="InterPro" id="IPR009057">
    <property type="entry name" value="Homeodomain-like_sf"/>
</dbReference>
<dbReference type="InterPro" id="IPR050109">
    <property type="entry name" value="HTH-type_TetR-like_transc_reg"/>
</dbReference>
<dbReference type="PRINTS" id="PR00455">
    <property type="entry name" value="HTHTETR"/>
</dbReference>
<dbReference type="GO" id="GO:0000976">
    <property type="term" value="F:transcription cis-regulatory region binding"/>
    <property type="evidence" value="ECO:0007669"/>
    <property type="project" value="TreeGrafter"/>
</dbReference>
<dbReference type="PROSITE" id="PS50977">
    <property type="entry name" value="HTH_TETR_2"/>
    <property type="match status" value="1"/>
</dbReference>
<dbReference type="EMBL" id="QFQP01000040">
    <property type="protein sequence ID" value="PZR06063.1"/>
    <property type="molecule type" value="Genomic_DNA"/>
</dbReference>
<keyword evidence="1" id="KW-0805">Transcription regulation</keyword>
<gene>
    <name evidence="7" type="ORF">DI536_31055</name>
</gene>
<evidence type="ECO:0000256" key="1">
    <source>
        <dbReference type="ARBA" id="ARBA00023015"/>
    </source>
</evidence>
<dbReference type="Pfam" id="PF00440">
    <property type="entry name" value="TetR_N"/>
    <property type="match status" value="1"/>
</dbReference>
<dbReference type="InterPro" id="IPR001647">
    <property type="entry name" value="HTH_TetR"/>
</dbReference>
<evidence type="ECO:0000313" key="8">
    <source>
        <dbReference type="Proteomes" id="UP000249061"/>
    </source>
</evidence>
<protein>
    <submittedName>
        <fullName evidence="7">TetR/AcrR family transcriptional regulator</fullName>
    </submittedName>
</protein>
<accession>A0A2W5SZR8</accession>